<dbReference type="InterPro" id="IPR047196">
    <property type="entry name" value="YidC_ALB_C"/>
</dbReference>
<dbReference type="InterPro" id="IPR028055">
    <property type="entry name" value="YidC/Oxa/ALB_C"/>
</dbReference>
<keyword evidence="3" id="KW-1003">Cell membrane</keyword>
<keyword evidence="5" id="KW-0653">Protein transport</keyword>
<evidence type="ECO:0000256" key="2">
    <source>
        <dbReference type="ARBA" id="ARBA00022448"/>
    </source>
</evidence>
<keyword evidence="4 9" id="KW-0812">Transmembrane</keyword>
<dbReference type="Pfam" id="PF02096">
    <property type="entry name" value="60KD_IMP"/>
    <property type="match status" value="1"/>
</dbReference>
<evidence type="ECO:0000256" key="4">
    <source>
        <dbReference type="ARBA" id="ARBA00022692"/>
    </source>
</evidence>
<protein>
    <recommendedName>
        <fullName evidence="11">Membrane insertase YidC/Oxa/ALB C-terminal domain-containing protein</fullName>
    </recommendedName>
</protein>
<name>A0A0P6X365_9CHLR</name>
<feature type="domain" description="Membrane insertase YidC/Oxa/ALB C-terminal" evidence="11">
    <location>
        <begin position="23"/>
        <end position="239"/>
    </location>
</feature>
<dbReference type="PATRIC" id="fig|229921.5.peg.31"/>
<sequence length="264" mass="29566">MWDAFVGIFINVLLYIYQLVGNFGVAIILFTILIRLLTHPLTVSQLKGTQKMQDLQKDKRWIEIQTKYKGDKEKLSQEQMKLYQELGINPLSSCLPTLIQFPIIIGLYQAVIQALASTPVELLKLTGHVYPWLLKVESLIPLNSRFLWMDLGSPERLNLPFLSFGIPVLAIVVTASTYIQSKLMTPPSSSPGDQTAMMSNMMNLYMPFLMGYLALTLASGLSLYFLVSNIIGIAQYAILGKVNWRNLLPTRKPAADTPAAKGKK</sequence>
<dbReference type="GO" id="GO:0015031">
    <property type="term" value="P:protein transport"/>
    <property type="evidence" value="ECO:0007669"/>
    <property type="project" value="UniProtKB-KW"/>
</dbReference>
<evidence type="ECO:0000256" key="10">
    <source>
        <dbReference type="SAM" id="Phobius"/>
    </source>
</evidence>
<dbReference type="EMBL" id="LGCM01000065">
    <property type="protein sequence ID" value="KPL75571.1"/>
    <property type="molecule type" value="Genomic_DNA"/>
</dbReference>
<accession>A0A0P6X365</accession>
<dbReference type="PANTHER" id="PTHR12428">
    <property type="entry name" value="OXA1"/>
    <property type="match status" value="1"/>
</dbReference>
<evidence type="ECO:0000256" key="5">
    <source>
        <dbReference type="ARBA" id="ARBA00022927"/>
    </source>
</evidence>
<keyword evidence="8" id="KW-0143">Chaperone</keyword>
<keyword evidence="13" id="KW-1185">Reference proteome</keyword>
<feature type="transmembrane region" description="Helical" evidence="10">
    <location>
        <begin position="12"/>
        <end position="37"/>
    </location>
</feature>
<evidence type="ECO:0000313" key="13">
    <source>
        <dbReference type="Proteomes" id="UP000050501"/>
    </source>
</evidence>
<dbReference type="AlphaFoldDB" id="A0A0P6X365"/>
<feature type="transmembrane region" description="Helical" evidence="10">
    <location>
        <begin position="204"/>
        <end position="227"/>
    </location>
</feature>
<keyword evidence="2" id="KW-0813">Transport</keyword>
<gene>
    <name evidence="12" type="ORF">ADN01_17055</name>
</gene>
<dbReference type="GO" id="GO:0051205">
    <property type="term" value="P:protein insertion into membrane"/>
    <property type="evidence" value="ECO:0007669"/>
    <property type="project" value="TreeGrafter"/>
</dbReference>
<dbReference type="NCBIfam" id="TIGR03592">
    <property type="entry name" value="yidC_oxa1_cterm"/>
    <property type="match status" value="1"/>
</dbReference>
<feature type="transmembrane region" description="Helical" evidence="10">
    <location>
        <begin position="159"/>
        <end position="179"/>
    </location>
</feature>
<evidence type="ECO:0000256" key="3">
    <source>
        <dbReference type="ARBA" id="ARBA00022475"/>
    </source>
</evidence>
<organism evidence="12 13">
    <name type="scientific">Levilinea saccharolytica</name>
    <dbReference type="NCBI Taxonomy" id="229921"/>
    <lineage>
        <taxon>Bacteria</taxon>
        <taxon>Bacillati</taxon>
        <taxon>Chloroflexota</taxon>
        <taxon>Anaerolineae</taxon>
        <taxon>Anaerolineales</taxon>
        <taxon>Anaerolineaceae</taxon>
        <taxon>Levilinea</taxon>
    </lineage>
</organism>
<keyword evidence="7 10" id="KW-0472">Membrane</keyword>
<comment type="similarity">
    <text evidence="9">Belongs to the OXA1/ALB3/YidC family.</text>
</comment>
<dbReference type="GO" id="GO:0005886">
    <property type="term" value="C:plasma membrane"/>
    <property type="evidence" value="ECO:0007669"/>
    <property type="project" value="UniProtKB-SubCell"/>
</dbReference>
<comment type="caution">
    <text evidence="12">The sequence shown here is derived from an EMBL/GenBank/DDBJ whole genome shotgun (WGS) entry which is preliminary data.</text>
</comment>
<comment type="subcellular location">
    <subcellularLocation>
        <location evidence="1">Cell membrane</location>
        <topology evidence="1">Multi-pass membrane protein</topology>
    </subcellularLocation>
    <subcellularLocation>
        <location evidence="9">Membrane</location>
        <topology evidence="9">Multi-pass membrane protein</topology>
    </subcellularLocation>
</comment>
<evidence type="ECO:0000259" key="11">
    <source>
        <dbReference type="Pfam" id="PF02096"/>
    </source>
</evidence>
<dbReference type="RefSeq" id="WP_062417498.1">
    <property type="nucleotide sequence ID" value="NZ_DF967974.1"/>
</dbReference>
<reference evidence="12 13" key="1">
    <citation type="submission" date="2015-07" db="EMBL/GenBank/DDBJ databases">
        <title>Genome sequence of Levilinea saccharolytica DSM 16555.</title>
        <authorList>
            <person name="Hemp J."/>
            <person name="Ward L.M."/>
            <person name="Pace L.A."/>
            <person name="Fischer W.W."/>
        </authorList>
    </citation>
    <scope>NUCLEOTIDE SEQUENCE [LARGE SCALE GENOMIC DNA]</scope>
    <source>
        <strain evidence="12 13">KIBI-1</strain>
    </source>
</reference>
<evidence type="ECO:0000256" key="7">
    <source>
        <dbReference type="ARBA" id="ARBA00023136"/>
    </source>
</evidence>
<dbReference type="OrthoDB" id="9780552at2"/>
<dbReference type="Proteomes" id="UP000050501">
    <property type="component" value="Unassembled WGS sequence"/>
</dbReference>
<evidence type="ECO:0000256" key="6">
    <source>
        <dbReference type="ARBA" id="ARBA00022989"/>
    </source>
</evidence>
<dbReference type="InterPro" id="IPR001708">
    <property type="entry name" value="YidC/ALB3/OXA1/COX18"/>
</dbReference>
<evidence type="ECO:0000256" key="1">
    <source>
        <dbReference type="ARBA" id="ARBA00004651"/>
    </source>
</evidence>
<evidence type="ECO:0000256" key="8">
    <source>
        <dbReference type="ARBA" id="ARBA00023186"/>
    </source>
</evidence>
<keyword evidence="6 10" id="KW-1133">Transmembrane helix</keyword>
<dbReference type="CDD" id="cd20070">
    <property type="entry name" value="5TM_YidC_Alb3"/>
    <property type="match status" value="1"/>
</dbReference>
<evidence type="ECO:0000256" key="9">
    <source>
        <dbReference type="RuleBase" id="RU003945"/>
    </source>
</evidence>
<proteinExistence type="inferred from homology"/>
<dbReference type="STRING" id="229921.ADN01_17055"/>
<evidence type="ECO:0000313" key="12">
    <source>
        <dbReference type="EMBL" id="KPL75571.1"/>
    </source>
</evidence>
<dbReference type="PANTHER" id="PTHR12428:SF65">
    <property type="entry name" value="CYTOCHROME C OXIDASE ASSEMBLY PROTEIN COX18, MITOCHONDRIAL"/>
    <property type="match status" value="1"/>
</dbReference>
<dbReference type="GO" id="GO:0032977">
    <property type="term" value="F:membrane insertase activity"/>
    <property type="evidence" value="ECO:0007669"/>
    <property type="project" value="InterPro"/>
</dbReference>